<dbReference type="STRING" id="1234679.BN424_2140"/>
<dbReference type="KEGG" id="cml:BN424_2140"/>
<dbReference type="eggNOG" id="COG5492">
    <property type="taxonomic scope" value="Bacteria"/>
</dbReference>
<organism evidence="2 3">
    <name type="scientific">Carnobacterium maltaromaticum LMA28</name>
    <dbReference type="NCBI Taxonomy" id="1234679"/>
    <lineage>
        <taxon>Bacteria</taxon>
        <taxon>Bacillati</taxon>
        <taxon>Bacillota</taxon>
        <taxon>Bacilli</taxon>
        <taxon>Lactobacillales</taxon>
        <taxon>Carnobacteriaceae</taxon>
        <taxon>Carnobacterium</taxon>
    </lineage>
</organism>
<dbReference type="InterPro" id="IPR003343">
    <property type="entry name" value="Big_2"/>
</dbReference>
<dbReference type="Proteomes" id="UP000000212">
    <property type="component" value="Chromosome"/>
</dbReference>
<protein>
    <submittedName>
        <fullName evidence="2">Bacterial Ig-like domain family protein</fullName>
    </submittedName>
</protein>
<dbReference type="Pfam" id="PF02368">
    <property type="entry name" value="Big_2"/>
    <property type="match status" value="1"/>
</dbReference>
<dbReference type="EMBL" id="HE999757">
    <property type="protein sequence ID" value="CCO11580.2"/>
    <property type="molecule type" value="Genomic_DNA"/>
</dbReference>
<keyword evidence="3" id="KW-1185">Reference proteome</keyword>
<dbReference type="SUPFAM" id="SSF49373">
    <property type="entry name" value="Invasin/intimin cell-adhesion fragments"/>
    <property type="match status" value="1"/>
</dbReference>
<evidence type="ECO:0000259" key="1">
    <source>
        <dbReference type="SMART" id="SM00635"/>
    </source>
</evidence>
<sequence>MPISNELLVKQMTAIQKAGNNVTLRDDNARAFVLDVVASSATLQKLYTYFAMSGTGTIDKLGIKRRTLKTHKGVNTNPDGTDIKEEDEVPFSLVALYMDTWIENSNTFYTARTRGQDVRQALLSLMQSQYSADLQDLAFNGDESSTDKFIKQNDGFIKLAKNDAVIKHSYKNMPVIQTLTKITGEFEDKYINGTYKWIMSRATNLIYVAEIQNRPTNLGDSTILGGVLTHMAGYDVEIVDGMENNVILFTPLENLTIVAGLNVTLTTAASDSASVAKQATYHFMLNDNDFIIRENKMIAYIDGKGTKDDPGVIVLPDSVSIAGGDVSLAVGATKQLNASILPDDTTSKNVSFKSNDKAIATVTAGGLVKGVADGETSVTVSTVNGKTASVKVTITA</sequence>
<accession>K8E4V2</accession>
<evidence type="ECO:0000313" key="3">
    <source>
        <dbReference type="Proteomes" id="UP000000212"/>
    </source>
</evidence>
<dbReference type="AlphaFoldDB" id="K8E4V2"/>
<gene>
    <name evidence="2" type="ORF">BN424_2140</name>
</gene>
<proteinExistence type="predicted"/>
<dbReference type="HOGENOM" id="CLU_058384_0_0_9"/>
<evidence type="ECO:0000313" key="2">
    <source>
        <dbReference type="EMBL" id="CCO11580.2"/>
    </source>
</evidence>
<dbReference type="RefSeq" id="WP_015076730.1">
    <property type="nucleotide sequence ID" value="NC_019425.2"/>
</dbReference>
<dbReference type="SMART" id="SM00635">
    <property type="entry name" value="BID_2"/>
    <property type="match status" value="1"/>
</dbReference>
<feature type="domain" description="BIG2" evidence="1">
    <location>
        <begin position="315"/>
        <end position="392"/>
    </location>
</feature>
<dbReference type="Gene3D" id="2.60.40.1080">
    <property type="match status" value="1"/>
</dbReference>
<dbReference type="InterPro" id="IPR008964">
    <property type="entry name" value="Invasin/intimin_cell_adhesion"/>
</dbReference>
<name>K8E4V2_CARML</name>
<reference evidence="3" key="1">
    <citation type="journal article" date="2013" name="Genome Announc.">
        <title>Complete Chromosome Sequence of Carnobacterium maltaromaticum LMA 28.</title>
        <authorList>
            <person name="Cailliez-Grimal C."/>
            <person name="Chaillou S."/>
            <person name="Anba-Mondoloni J."/>
            <person name="Loux V."/>
            <person name="Afzal M.I."/>
            <person name="Rahman A."/>
            <person name="Kergourlay G."/>
            <person name="Champomier-Verges M.C."/>
            <person name="Zagorec M."/>
            <person name="Dalgaard P."/>
            <person name="Leisner J.J."/>
            <person name="Prevost H."/>
            <person name="Revol-Junelles A.M."/>
            <person name="Borges F."/>
        </authorList>
    </citation>
    <scope>NUCLEOTIDE SEQUENCE</scope>
    <source>
        <strain evidence="3">LMA28</strain>
    </source>
</reference>